<name>A0AB34GTQ9_ESCRO</name>
<proteinExistence type="predicted"/>
<keyword evidence="3" id="KW-1185">Reference proteome</keyword>
<feature type="region of interest" description="Disordered" evidence="1">
    <location>
        <begin position="1"/>
        <end position="24"/>
    </location>
</feature>
<feature type="compositionally biased region" description="Basic residues" evidence="1">
    <location>
        <begin position="1"/>
        <end position="15"/>
    </location>
</feature>
<reference evidence="2 3" key="1">
    <citation type="submission" date="2022-11" db="EMBL/GenBank/DDBJ databases">
        <title>Whole genome sequence of Eschrichtius robustus ER-17-0199.</title>
        <authorList>
            <person name="Bruniche-Olsen A."/>
            <person name="Black A.N."/>
            <person name="Fields C.J."/>
            <person name="Walden K."/>
            <person name="Dewoody J.A."/>
        </authorList>
    </citation>
    <scope>NUCLEOTIDE SEQUENCE [LARGE SCALE GENOMIC DNA]</scope>
    <source>
        <strain evidence="2">ER-17-0199</strain>
        <tissue evidence="2">Blubber</tissue>
    </source>
</reference>
<dbReference type="AlphaFoldDB" id="A0AB34GTQ9"/>
<organism evidence="2 3">
    <name type="scientific">Eschrichtius robustus</name>
    <name type="common">California gray whale</name>
    <name type="synonym">Eschrichtius gibbosus</name>
    <dbReference type="NCBI Taxonomy" id="9764"/>
    <lineage>
        <taxon>Eukaryota</taxon>
        <taxon>Metazoa</taxon>
        <taxon>Chordata</taxon>
        <taxon>Craniata</taxon>
        <taxon>Vertebrata</taxon>
        <taxon>Euteleostomi</taxon>
        <taxon>Mammalia</taxon>
        <taxon>Eutheria</taxon>
        <taxon>Laurasiatheria</taxon>
        <taxon>Artiodactyla</taxon>
        <taxon>Whippomorpha</taxon>
        <taxon>Cetacea</taxon>
        <taxon>Mysticeti</taxon>
        <taxon>Eschrichtiidae</taxon>
        <taxon>Eschrichtius</taxon>
    </lineage>
</organism>
<protein>
    <submittedName>
        <fullName evidence="2">Uncharacterized protein</fullName>
    </submittedName>
</protein>
<dbReference type="Proteomes" id="UP001159641">
    <property type="component" value="Unassembled WGS sequence"/>
</dbReference>
<comment type="caution">
    <text evidence="2">The sequence shown here is derived from an EMBL/GenBank/DDBJ whole genome shotgun (WGS) entry which is preliminary data.</text>
</comment>
<evidence type="ECO:0000313" key="3">
    <source>
        <dbReference type="Proteomes" id="UP001159641"/>
    </source>
</evidence>
<evidence type="ECO:0000256" key="1">
    <source>
        <dbReference type="SAM" id="MobiDB-lite"/>
    </source>
</evidence>
<accession>A0AB34GTQ9</accession>
<gene>
    <name evidence="2" type="ORF">J1605_009188</name>
</gene>
<evidence type="ECO:0000313" key="2">
    <source>
        <dbReference type="EMBL" id="KAJ8783483.1"/>
    </source>
</evidence>
<sequence length="236" mass="25303">MGKCRGLRTARKLRSHRQDQKWHDKQYKKAHLGTALKANAFGGASHAKGTVLEKVQATPTTPVVSIPLWPAHLLWYPTPNSLQAQQAPQADDPATFHCCPEAPDTAPSPLYEDLIFGFSFPPHLAGPGESHPRAVSSVAIQSPANRRTLMPIGWSLPLALPCLGPAGTLKHYQGPTLILGAPVRPPSLPLDSFGTEPSGAQGQCQLLVLRPAYSYTLGVKSPVLSNPERLLALAQA</sequence>
<dbReference type="EMBL" id="JAIQCJ010002084">
    <property type="protein sequence ID" value="KAJ8783483.1"/>
    <property type="molecule type" value="Genomic_DNA"/>
</dbReference>